<proteinExistence type="inferred from homology"/>
<dbReference type="InterPro" id="IPR038765">
    <property type="entry name" value="Papain-like_cys_pep_sf"/>
</dbReference>
<dbReference type="PANTHER" id="PTHR24006:SF874">
    <property type="entry name" value="UBIQUITIN CARBOXYL-TERMINAL HYDROLASE 16"/>
    <property type="match status" value="1"/>
</dbReference>
<evidence type="ECO:0000256" key="13">
    <source>
        <dbReference type="SAM" id="Phobius"/>
    </source>
</evidence>
<evidence type="ECO:0000256" key="3">
    <source>
        <dbReference type="ARBA" id="ARBA00012759"/>
    </source>
</evidence>
<evidence type="ECO:0000259" key="14">
    <source>
        <dbReference type="PROSITE" id="PS50235"/>
    </source>
</evidence>
<feature type="region of interest" description="Disordered" evidence="12">
    <location>
        <begin position="147"/>
        <end position="176"/>
    </location>
</feature>
<keyword evidence="6 11" id="KW-0863">Zinc-finger</keyword>
<dbReference type="FunFam" id="3.90.70.10:FF:000026">
    <property type="entry name" value="Ubiquitin carboxyl-terminal hydrolase 15"/>
    <property type="match status" value="1"/>
</dbReference>
<gene>
    <name evidence="16" type="ORF">Nepgr_033215</name>
</gene>
<feature type="compositionally biased region" description="Basic and acidic residues" evidence="12">
    <location>
        <begin position="932"/>
        <end position="941"/>
    </location>
</feature>
<dbReference type="InterPro" id="IPR001394">
    <property type="entry name" value="Peptidase_C19_UCH"/>
</dbReference>
<feature type="transmembrane region" description="Helical" evidence="13">
    <location>
        <begin position="7"/>
        <end position="27"/>
    </location>
</feature>
<protein>
    <recommendedName>
        <fullName evidence="3">ubiquitinyl hydrolase 1</fullName>
        <ecNumber evidence="3">3.4.19.12</ecNumber>
    </recommendedName>
</protein>
<evidence type="ECO:0000256" key="6">
    <source>
        <dbReference type="ARBA" id="ARBA00022771"/>
    </source>
</evidence>
<evidence type="ECO:0000256" key="7">
    <source>
        <dbReference type="ARBA" id="ARBA00022786"/>
    </source>
</evidence>
<keyword evidence="13" id="KW-0472">Membrane</keyword>
<sequence>MLAVGDLGFRVAAVVFFVVFPAIGFIVHRKWRLAVARREEIKRLLALASEEAARAEVEATINYGVAPVSSHIHHCAVCFNPTTTRCARCKVVRYCSGKCQILHWRQGHKDDCSPPLANLPNDEGNDFTWDGVKRDHCGNFVDSIEDEIEQSGSSHEKPELNSIHSPQASYGKDGNCQVDHSPDGNRTCFASGISDNLASSGFSKPFPGDKSYNGNSIYDDDCLHDLNTSDEKHSSSASNALEADFTVKCTKQTKLLSPEFICMAEPINNSHSSSDLKGDTPCRASISSGLITGQSGESSLAECAASSGFWDGFVDSGKGSKYAQTDTVKPIHSGAGYRDTSVSRSFVGFSFNLSGNLPSDLHLHGSKAPDDAYPGASGIHKQIDQSNLPKEEPVDALKGGCSTTCSSEESNSVAKYRKYGLCGVMSAPLSLSSLSVCRSSVGKPSVEADALKTSSLASAGSERPCSVTSNSNVISQSVDEGVGSSHFNSNDHSSSEIKGQSPILKSIKVVSVPDYSAIPHPVSNNPPNASVGLKTYALKVVDQLCVSKSKYYSFGGSDDVGKNSQKGLFPYDLFVDLYNWNKVELRPCGLINCGNSCYVNVVLQCLAFTPPLTAYLLQGLHSKSCIEKECCFTCEFERLILASKEGGSPLSPIGIISQIRKIGSHLVDGREEDAHEFLRYAIESMQSICLRKAGASRSSVLEEETNLIGLTFGGCLRSKVRCMRCHGKSARNERMMDLTVEVDGDIETLEEALGQFTGTELLDGDNKYECGRCKSKEKAKKKLTILEAPNVLTIALKRFQSGNFGKLNKSVQFPEILDLAPYMKGASDKSPIYRLYGVVVHLDILNSTFSGHYVCYVRNVQNKWFKIDDSSVKPVDQQRVLIEGAYMLFYSRCSPRAPRSIRSTILSRESITKIKQPQGDASRVGKNISSRSGDRYRDKPKLPRTQNALEMDSSSDNSSIFSHSDEVSSTADSNRESASTDDFSDYIFGDSPYGWSGYPRNSSDSDTSSSSSSSSSFPPSARHSTLLNSQRYASGDSNSTTARSDIFRSRAKMPGDGGGASFLGPKLVHSSSCRETDSERLGWPNSLDNVKSGAYLRRSLTKRSD</sequence>
<dbReference type="InterPro" id="IPR018200">
    <property type="entry name" value="USP_CS"/>
</dbReference>
<keyword evidence="17" id="KW-1185">Reference proteome</keyword>
<dbReference type="Proteomes" id="UP001279734">
    <property type="component" value="Unassembled WGS sequence"/>
</dbReference>
<keyword evidence="5" id="KW-0479">Metal-binding</keyword>
<feature type="compositionally biased region" description="Low complexity" evidence="12">
    <location>
        <begin position="952"/>
        <end position="962"/>
    </location>
</feature>
<dbReference type="GO" id="GO:0004843">
    <property type="term" value="F:cysteine-type deubiquitinase activity"/>
    <property type="evidence" value="ECO:0007669"/>
    <property type="project" value="UniProtKB-EC"/>
</dbReference>
<name>A0AAD3TL07_NEPGR</name>
<keyword evidence="4" id="KW-0645">Protease</keyword>
<keyword evidence="9" id="KW-0788">Thiol protease</keyword>
<comment type="catalytic activity">
    <reaction evidence="1">
        <text>Thiol-dependent hydrolysis of ester, thioester, amide, peptide and isopeptide bonds formed by the C-terminal Gly of ubiquitin (a 76-residue protein attached to proteins as an intracellular targeting signal).</text>
        <dbReference type="EC" id="3.4.19.12"/>
    </reaction>
</comment>
<evidence type="ECO:0000256" key="5">
    <source>
        <dbReference type="ARBA" id="ARBA00022723"/>
    </source>
</evidence>
<keyword evidence="13" id="KW-0812">Transmembrane</keyword>
<accession>A0AAD3TL07</accession>
<feature type="compositionally biased region" description="Polar residues" evidence="12">
    <location>
        <begin position="967"/>
        <end position="981"/>
    </location>
</feature>
<evidence type="ECO:0000256" key="12">
    <source>
        <dbReference type="SAM" id="MobiDB-lite"/>
    </source>
</evidence>
<dbReference type="Gene3D" id="6.10.140.2220">
    <property type="match status" value="1"/>
</dbReference>
<evidence type="ECO:0000256" key="9">
    <source>
        <dbReference type="ARBA" id="ARBA00022807"/>
    </source>
</evidence>
<feature type="region of interest" description="Disordered" evidence="12">
    <location>
        <begin position="998"/>
        <end position="1071"/>
    </location>
</feature>
<reference evidence="16" key="1">
    <citation type="submission" date="2023-05" db="EMBL/GenBank/DDBJ databases">
        <title>Nepenthes gracilis genome sequencing.</title>
        <authorList>
            <person name="Fukushima K."/>
        </authorList>
    </citation>
    <scope>NUCLEOTIDE SEQUENCE</scope>
    <source>
        <strain evidence="16">SING2019-196</strain>
    </source>
</reference>
<dbReference type="Gene3D" id="3.90.70.10">
    <property type="entry name" value="Cysteine proteinases"/>
    <property type="match status" value="1"/>
</dbReference>
<evidence type="ECO:0000256" key="4">
    <source>
        <dbReference type="ARBA" id="ARBA00022670"/>
    </source>
</evidence>
<feature type="region of interest" description="Disordered" evidence="12">
    <location>
        <begin position="912"/>
        <end position="985"/>
    </location>
</feature>
<dbReference type="SUPFAM" id="SSF144232">
    <property type="entry name" value="HIT/MYND zinc finger-like"/>
    <property type="match status" value="1"/>
</dbReference>
<dbReference type="Pfam" id="PF00443">
    <property type="entry name" value="UCH"/>
    <property type="match status" value="1"/>
</dbReference>
<dbReference type="FunFam" id="6.10.140.2220:FF:000006">
    <property type="entry name" value="Ubiquitin carboxyl-terminal hydrolase 15"/>
    <property type="match status" value="1"/>
</dbReference>
<evidence type="ECO:0000259" key="15">
    <source>
        <dbReference type="PROSITE" id="PS50865"/>
    </source>
</evidence>
<dbReference type="AlphaFoldDB" id="A0AAD3TL07"/>
<dbReference type="PANTHER" id="PTHR24006">
    <property type="entry name" value="UBIQUITIN CARBOXYL-TERMINAL HYDROLASE"/>
    <property type="match status" value="1"/>
</dbReference>
<feature type="compositionally biased region" description="Low complexity" evidence="12">
    <location>
        <begin position="1002"/>
        <end position="1016"/>
    </location>
</feature>
<dbReference type="InterPro" id="IPR050164">
    <property type="entry name" value="Peptidase_C19"/>
</dbReference>
<feature type="compositionally biased region" description="Polar residues" evidence="12">
    <location>
        <begin position="1022"/>
        <end position="1043"/>
    </location>
</feature>
<keyword evidence="13" id="KW-1133">Transmembrane helix</keyword>
<keyword evidence="8" id="KW-0378">Hydrolase</keyword>
<dbReference type="InterPro" id="IPR028889">
    <property type="entry name" value="USP"/>
</dbReference>
<dbReference type="EMBL" id="BSYO01000040">
    <property type="protein sequence ID" value="GMH31372.1"/>
    <property type="molecule type" value="Genomic_DNA"/>
</dbReference>
<dbReference type="PROSITE" id="PS50235">
    <property type="entry name" value="USP_3"/>
    <property type="match status" value="1"/>
</dbReference>
<dbReference type="GO" id="GO:0008270">
    <property type="term" value="F:zinc ion binding"/>
    <property type="evidence" value="ECO:0007669"/>
    <property type="project" value="UniProtKB-KW"/>
</dbReference>
<dbReference type="Pfam" id="PF01753">
    <property type="entry name" value="zf-MYND"/>
    <property type="match status" value="1"/>
</dbReference>
<evidence type="ECO:0000256" key="11">
    <source>
        <dbReference type="PROSITE-ProRule" id="PRU00134"/>
    </source>
</evidence>
<comment type="caution">
    <text evidence="16">The sequence shown here is derived from an EMBL/GenBank/DDBJ whole genome shotgun (WGS) entry which is preliminary data.</text>
</comment>
<evidence type="ECO:0000256" key="2">
    <source>
        <dbReference type="ARBA" id="ARBA00009085"/>
    </source>
</evidence>
<evidence type="ECO:0000313" key="17">
    <source>
        <dbReference type="Proteomes" id="UP001279734"/>
    </source>
</evidence>
<feature type="domain" description="USP" evidence="14">
    <location>
        <begin position="588"/>
        <end position="893"/>
    </location>
</feature>
<feature type="domain" description="MYND-type" evidence="15">
    <location>
        <begin position="75"/>
        <end position="112"/>
    </location>
</feature>
<dbReference type="GO" id="GO:0016579">
    <property type="term" value="P:protein deubiquitination"/>
    <property type="evidence" value="ECO:0007669"/>
    <property type="project" value="InterPro"/>
</dbReference>
<dbReference type="PROSITE" id="PS00972">
    <property type="entry name" value="USP_1"/>
    <property type="match status" value="1"/>
</dbReference>
<dbReference type="InterPro" id="IPR002893">
    <property type="entry name" value="Znf_MYND"/>
</dbReference>
<dbReference type="PROSITE" id="PS50865">
    <property type="entry name" value="ZF_MYND_2"/>
    <property type="match status" value="1"/>
</dbReference>
<evidence type="ECO:0000313" key="16">
    <source>
        <dbReference type="EMBL" id="GMH31372.1"/>
    </source>
</evidence>
<keyword evidence="10" id="KW-0862">Zinc</keyword>
<organism evidence="16 17">
    <name type="scientific">Nepenthes gracilis</name>
    <name type="common">Slender pitcher plant</name>
    <dbReference type="NCBI Taxonomy" id="150966"/>
    <lineage>
        <taxon>Eukaryota</taxon>
        <taxon>Viridiplantae</taxon>
        <taxon>Streptophyta</taxon>
        <taxon>Embryophyta</taxon>
        <taxon>Tracheophyta</taxon>
        <taxon>Spermatophyta</taxon>
        <taxon>Magnoliopsida</taxon>
        <taxon>eudicotyledons</taxon>
        <taxon>Gunneridae</taxon>
        <taxon>Pentapetalae</taxon>
        <taxon>Caryophyllales</taxon>
        <taxon>Nepenthaceae</taxon>
        <taxon>Nepenthes</taxon>
    </lineage>
</organism>
<evidence type="ECO:0000256" key="10">
    <source>
        <dbReference type="ARBA" id="ARBA00022833"/>
    </source>
</evidence>
<evidence type="ECO:0000256" key="1">
    <source>
        <dbReference type="ARBA" id="ARBA00000707"/>
    </source>
</evidence>
<dbReference type="SUPFAM" id="SSF54001">
    <property type="entry name" value="Cysteine proteinases"/>
    <property type="match status" value="1"/>
</dbReference>
<dbReference type="GO" id="GO:0006508">
    <property type="term" value="P:proteolysis"/>
    <property type="evidence" value="ECO:0007669"/>
    <property type="project" value="UniProtKB-KW"/>
</dbReference>
<dbReference type="EC" id="3.4.19.12" evidence="3"/>
<evidence type="ECO:0000256" key="8">
    <source>
        <dbReference type="ARBA" id="ARBA00022801"/>
    </source>
</evidence>
<dbReference type="GO" id="GO:0005634">
    <property type="term" value="C:nucleus"/>
    <property type="evidence" value="ECO:0007669"/>
    <property type="project" value="TreeGrafter"/>
</dbReference>
<keyword evidence="7" id="KW-0833">Ubl conjugation pathway</keyword>
<comment type="similarity">
    <text evidence="2">Belongs to the peptidase C19 family.</text>
</comment>
<dbReference type="GO" id="GO:0005829">
    <property type="term" value="C:cytosol"/>
    <property type="evidence" value="ECO:0007669"/>
    <property type="project" value="TreeGrafter"/>
</dbReference>